<keyword evidence="2" id="KW-1185">Reference proteome</keyword>
<dbReference type="EMBL" id="JAADJG010000137">
    <property type="protein sequence ID" value="KAF4454047.1"/>
    <property type="molecule type" value="Genomic_DNA"/>
</dbReference>
<name>A0A8H4KPL9_9HYPO</name>
<dbReference type="SUPFAM" id="SSF53098">
    <property type="entry name" value="Ribonuclease H-like"/>
    <property type="match status" value="1"/>
</dbReference>
<protein>
    <submittedName>
        <fullName evidence="1">Putative transposase</fullName>
    </submittedName>
</protein>
<accession>A0A8H4KPL9</accession>
<proteinExistence type="predicted"/>
<evidence type="ECO:0000313" key="1">
    <source>
        <dbReference type="EMBL" id="KAF4454047.1"/>
    </source>
</evidence>
<dbReference type="OrthoDB" id="3939170at2759"/>
<evidence type="ECO:0000313" key="2">
    <source>
        <dbReference type="Proteomes" id="UP000605986"/>
    </source>
</evidence>
<organism evidence="1 2">
    <name type="scientific">Fusarium austroafricanum</name>
    <dbReference type="NCBI Taxonomy" id="2364996"/>
    <lineage>
        <taxon>Eukaryota</taxon>
        <taxon>Fungi</taxon>
        <taxon>Dikarya</taxon>
        <taxon>Ascomycota</taxon>
        <taxon>Pezizomycotina</taxon>
        <taxon>Sordariomycetes</taxon>
        <taxon>Hypocreomycetidae</taxon>
        <taxon>Hypocreales</taxon>
        <taxon>Nectriaceae</taxon>
        <taxon>Fusarium</taxon>
        <taxon>Fusarium concolor species complex</taxon>
    </lineage>
</organism>
<gene>
    <name evidence="1" type="ORF">F53441_3373</name>
</gene>
<sequence length="143" mass="16983">MRCYGHIFNLVARAFLYGEGFEAFEAESQVFDLRGRREDDLRHWRKKGPARKLYNVVGFIRSSSQRCEFFERISRENDEAQEYLLAAESTAELEVVMNDDTRWNSIYFMISRAFLKQEDIRAFLVHLEVEKWLPEADMLEGND</sequence>
<reference evidence="1" key="1">
    <citation type="submission" date="2020-01" db="EMBL/GenBank/DDBJ databases">
        <title>Identification and distribution of gene clusters putatively required for synthesis of sphingolipid metabolism inhibitors in phylogenetically diverse species of the filamentous fungus Fusarium.</title>
        <authorList>
            <person name="Kim H.-S."/>
            <person name="Busman M."/>
            <person name="Brown D.W."/>
            <person name="Divon H."/>
            <person name="Uhlig S."/>
            <person name="Proctor R.H."/>
        </authorList>
    </citation>
    <scope>NUCLEOTIDE SEQUENCE</scope>
    <source>
        <strain evidence="1">NRRL 53441</strain>
    </source>
</reference>
<dbReference type="Proteomes" id="UP000605986">
    <property type="component" value="Unassembled WGS sequence"/>
</dbReference>
<comment type="caution">
    <text evidence="1">The sequence shown here is derived from an EMBL/GenBank/DDBJ whole genome shotgun (WGS) entry which is preliminary data.</text>
</comment>
<dbReference type="InterPro" id="IPR012337">
    <property type="entry name" value="RNaseH-like_sf"/>
</dbReference>
<dbReference type="AlphaFoldDB" id="A0A8H4KPL9"/>